<evidence type="ECO:0000256" key="9">
    <source>
        <dbReference type="ARBA" id="ARBA00023269"/>
    </source>
</evidence>
<feature type="compositionally biased region" description="Gly residues" evidence="11">
    <location>
        <begin position="21"/>
        <end position="35"/>
    </location>
</feature>
<dbReference type="GO" id="GO:0000786">
    <property type="term" value="C:nucleosome"/>
    <property type="evidence" value="ECO:0007669"/>
    <property type="project" value="UniProtKB-KW"/>
</dbReference>
<comment type="caution">
    <text evidence="13">The sequence shown here is derived from an EMBL/GenBank/DDBJ whole genome shotgun (WGS) entry which is preliminary data.</text>
</comment>
<dbReference type="InterPro" id="IPR001951">
    <property type="entry name" value="Histone_H4"/>
</dbReference>
<keyword evidence="14" id="KW-1185">Reference proteome</keyword>
<feature type="compositionally biased region" description="Polar residues" evidence="11">
    <location>
        <begin position="1"/>
        <end position="16"/>
    </location>
</feature>
<proteinExistence type="inferred from homology"/>
<evidence type="ECO:0000256" key="1">
    <source>
        <dbReference type="ARBA" id="ARBA00002001"/>
    </source>
</evidence>
<evidence type="ECO:0000256" key="10">
    <source>
        <dbReference type="RuleBase" id="RU000528"/>
    </source>
</evidence>
<comment type="similarity">
    <text evidence="4 10">Belongs to the histone H4 family.</text>
</comment>
<evidence type="ECO:0000313" key="14">
    <source>
        <dbReference type="Proteomes" id="UP000750711"/>
    </source>
</evidence>
<dbReference type="PRINTS" id="PR00623">
    <property type="entry name" value="HISTONEH4"/>
</dbReference>
<dbReference type="GO" id="GO:0003677">
    <property type="term" value="F:DNA binding"/>
    <property type="evidence" value="ECO:0007669"/>
    <property type="project" value="UniProtKB-KW"/>
</dbReference>
<dbReference type="FunFam" id="1.10.20.10:FF:000012">
    <property type="entry name" value="Histone H4"/>
    <property type="match status" value="1"/>
</dbReference>
<evidence type="ECO:0000256" key="6">
    <source>
        <dbReference type="ARBA" id="ARBA00022454"/>
    </source>
</evidence>
<evidence type="ECO:0000256" key="4">
    <source>
        <dbReference type="ARBA" id="ARBA00006564"/>
    </source>
</evidence>
<dbReference type="GO" id="GO:0030527">
    <property type="term" value="F:structural constituent of chromatin"/>
    <property type="evidence" value="ECO:0007669"/>
    <property type="project" value="InterPro"/>
</dbReference>
<comment type="function">
    <text evidence="1 10">Core component of nucleosome. Nucleosomes wrap and compact DNA into chromatin, limiting DNA accessibility to the cellular machineries which require DNA as a template. Histones thereby play a central role in transcription regulation, DNA repair, DNA replication and chromosomal stability. DNA accessibility is regulated via a complex set of post-translational modifications of histones, also called histone code, and nucleosome remodeling.</text>
</comment>
<keyword evidence="6 10" id="KW-0158">Chromosome</keyword>
<protein>
    <recommendedName>
        <fullName evidence="10">Histone H4</fullName>
    </recommendedName>
</protein>
<dbReference type="SMART" id="SM00417">
    <property type="entry name" value="H4"/>
    <property type="match status" value="1"/>
</dbReference>
<evidence type="ECO:0000256" key="7">
    <source>
        <dbReference type="ARBA" id="ARBA00023125"/>
    </source>
</evidence>
<keyword evidence="9 10" id="KW-0544">Nucleosome core</keyword>
<dbReference type="InterPro" id="IPR004823">
    <property type="entry name" value="TAF_TATA-bd_Histone-like_dom"/>
</dbReference>
<feature type="domain" description="TATA box binding protein associated factor (TAF) histone-like fold" evidence="12">
    <location>
        <begin position="54"/>
        <end position="115"/>
    </location>
</feature>
<keyword evidence="7 10" id="KW-0238">DNA-binding</keyword>
<dbReference type="AlphaFoldDB" id="A0A9P8LC13"/>
<dbReference type="CDD" id="cd22912">
    <property type="entry name" value="HFD_H4"/>
    <property type="match status" value="1"/>
</dbReference>
<name>A0A9P8LC13_9PEZI</name>
<dbReference type="InterPro" id="IPR009072">
    <property type="entry name" value="Histone-fold"/>
</dbReference>
<evidence type="ECO:0000313" key="13">
    <source>
        <dbReference type="EMBL" id="KAH0559480.1"/>
    </source>
</evidence>
<keyword evidence="8 10" id="KW-0539">Nucleus</keyword>
<evidence type="ECO:0000256" key="11">
    <source>
        <dbReference type="SAM" id="MobiDB-lite"/>
    </source>
</evidence>
<dbReference type="Proteomes" id="UP000750711">
    <property type="component" value="Unassembled WGS sequence"/>
</dbReference>
<dbReference type="PANTHER" id="PTHR10484">
    <property type="entry name" value="HISTONE H4"/>
    <property type="match status" value="1"/>
</dbReference>
<feature type="region of interest" description="Disordered" evidence="11">
    <location>
        <begin position="1"/>
        <end position="39"/>
    </location>
</feature>
<evidence type="ECO:0000256" key="2">
    <source>
        <dbReference type="ARBA" id="ARBA00004123"/>
    </source>
</evidence>
<dbReference type="Gene3D" id="1.10.20.10">
    <property type="entry name" value="Histone, subunit A"/>
    <property type="match status" value="1"/>
</dbReference>
<evidence type="ECO:0000256" key="8">
    <source>
        <dbReference type="ARBA" id="ARBA00023242"/>
    </source>
</evidence>
<evidence type="ECO:0000256" key="5">
    <source>
        <dbReference type="ARBA" id="ARBA00011538"/>
    </source>
</evidence>
<reference evidence="13" key="1">
    <citation type="submission" date="2021-03" db="EMBL/GenBank/DDBJ databases">
        <title>Comparative genomics and phylogenomic investigation of the class Geoglossomycetes provide insights into ecological specialization and systematics.</title>
        <authorList>
            <person name="Melie T."/>
            <person name="Pirro S."/>
            <person name="Miller A.N."/>
            <person name="Quandt A."/>
        </authorList>
    </citation>
    <scope>NUCLEOTIDE SEQUENCE</scope>
    <source>
        <strain evidence="13">CAQ_001_2017</strain>
    </source>
</reference>
<evidence type="ECO:0000256" key="3">
    <source>
        <dbReference type="ARBA" id="ARBA00004286"/>
    </source>
</evidence>
<evidence type="ECO:0000259" key="12">
    <source>
        <dbReference type="Pfam" id="PF02969"/>
    </source>
</evidence>
<accession>A0A9P8LC13</accession>
<dbReference type="GO" id="GO:0046982">
    <property type="term" value="F:protein heterodimerization activity"/>
    <property type="evidence" value="ECO:0007669"/>
    <property type="project" value="InterPro"/>
</dbReference>
<dbReference type="Pfam" id="PF02969">
    <property type="entry name" value="TAF"/>
    <property type="match status" value="1"/>
</dbReference>
<dbReference type="GO" id="GO:0005634">
    <property type="term" value="C:nucleus"/>
    <property type="evidence" value="ECO:0007669"/>
    <property type="project" value="UniProtKB-SubCell"/>
</dbReference>
<organism evidence="13 14">
    <name type="scientific">Trichoglossum hirsutum</name>
    <dbReference type="NCBI Taxonomy" id="265104"/>
    <lineage>
        <taxon>Eukaryota</taxon>
        <taxon>Fungi</taxon>
        <taxon>Dikarya</taxon>
        <taxon>Ascomycota</taxon>
        <taxon>Pezizomycotina</taxon>
        <taxon>Geoglossomycetes</taxon>
        <taxon>Geoglossales</taxon>
        <taxon>Geoglossaceae</taxon>
        <taxon>Trichoglossum</taxon>
    </lineage>
</organism>
<dbReference type="EMBL" id="JAGHQM010000587">
    <property type="protein sequence ID" value="KAH0559480.1"/>
    <property type="molecule type" value="Genomic_DNA"/>
</dbReference>
<comment type="subunit">
    <text evidence="5 10">The nucleosome is a histone octamer containing two molecules each of H2A, H2B, H3 and H4 assembled in one H3-H4 heterotetramer and two H2A-H2B heterodimers. The octamer wraps approximately 147 bp of DNA.</text>
</comment>
<comment type="subcellular location">
    <subcellularLocation>
        <location evidence="3">Chromosome</location>
    </subcellularLocation>
    <subcellularLocation>
        <location evidence="2">Nucleus</location>
    </subcellularLocation>
</comment>
<dbReference type="SUPFAM" id="SSF47113">
    <property type="entry name" value="Histone-fold"/>
    <property type="match status" value="1"/>
</dbReference>
<sequence>MVTPAKQSRSGHSAPSHQVLGGKGLRGVGGKGLGKGVATRRHRKLVKDTIRGITKGDIRRLARRGGVKRISAPIYEDLRAALAQHLREILKDCAIFLDHSNRKTITVTDVIFALKRRGRPLYGFDKDTYIEKRKRRH</sequence>
<gene>
    <name evidence="13" type="primary">HHF1</name>
    <name evidence="13" type="ORF">GP486_004000</name>
</gene>